<feature type="transmembrane region" description="Helical" evidence="6">
    <location>
        <begin position="343"/>
        <end position="362"/>
    </location>
</feature>
<feature type="transmembrane region" description="Helical" evidence="6">
    <location>
        <begin position="264"/>
        <end position="281"/>
    </location>
</feature>
<feature type="transmembrane region" description="Helical" evidence="6">
    <location>
        <begin position="301"/>
        <end position="323"/>
    </location>
</feature>
<feature type="transmembrane region" description="Helical" evidence="6">
    <location>
        <begin position="519"/>
        <end position="542"/>
    </location>
</feature>
<dbReference type="PANTHER" id="PTHR23501">
    <property type="entry name" value="MAJOR FACILITATOR SUPERFAMILY"/>
    <property type="match status" value="1"/>
</dbReference>
<feature type="transmembrane region" description="Helical" evidence="6">
    <location>
        <begin position="35"/>
        <end position="59"/>
    </location>
</feature>
<evidence type="ECO:0000256" key="2">
    <source>
        <dbReference type="ARBA" id="ARBA00022448"/>
    </source>
</evidence>
<organism evidence="8 9">
    <name type="scientific">Extremus antarcticus</name>
    <dbReference type="NCBI Taxonomy" id="702011"/>
    <lineage>
        <taxon>Eukaryota</taxon>
        <taxon>Fungi</taxon>
        <taxon>Dikarya</taxon>
        <taxon>Ascomycota</taxon>
        <taxon>Pezizomycotina</taxon>
        <taxon>Dothideomycetes</taxon>
        <taxon>Dothideomycetidae</taxon>
        <taxon>Mycosphaerellales</taxon>
        <taxon>Extremaceae</taxon>
        <taxon>Extremus</taxon>
    </lineage>
</organism>
<feature type="transmembrane region" description="Helical" evidence="6">
    <location>
        <begin position="71"/>
        <end position="89"/>
    </location>
</feature>
<evidence type="ECO:0000256" key="5">
    <source>
        <dbReference type="ARBA" id="ARBA00023136"/>
    </source>
</evidence>
<evidence type="ECO:0000256" key="6">
    <source>
        <dbReference type="SAM" id="Phobius"/>
    </source>
</evidence>
<comment type="subcellular location">
    <subcellularLocation>
        <location evidence="1">Membrane</location>
        <topology evidence="1">Multi-pass membrane protein</topology>
    </subcellularLocation>
</comment>
<comment type="caution">
    <text evidence="8">The sequence shown here is derived from an EMBL/GenBank/DDBJ whole genome shotgun (WGS) entry which is preliminary data.</text>
</comment>
<feature type="transmembrane region" description="Helical" evidence="6">
    <location>
        <begin position="397"/>
        <end position="416"/>
    </location>
</feature>
<feature type="transmembrane region" description="Helical" evidence="6">
    <location>
        <begin position="101"/>
        <end position="118"/>
    </location>
</feature>
<dbReference type="GO" id="GO:0005886">
    <property type="term" value="C:plasma membrane"/>
    <property type="evidence" value="ECO:0007669"/>
    <property type="project" value="TreeGrafter"/>
</dbReference>
<feature type="transmembrane region" description="Helical" evidence="6">
    <location>
        <begin position="192"/>
        <end position="211"/>
    </location>
</feature>
<feature type="transmembrane region" description="Helical" evidence="6">
    <location>
        <begin position="369"/>
        <end position="391"/>
    </location>
</feature>
<keyword evidence="4 6" id="KW-1133">Transmembrane helix</keyword>
<gene>
    <name evidence="8" type="ORF">LTR09_003026</name>
</gene>
<evidence type="ECO:0000256" key="3">
    <source>
        <dbReference type="ARBA" id="ARBA00022692"/>
    </source>
</evidence>
<dbReference type="AlphaFoldDB" id="A0AAJ0GE59"/>
<dbReference type="PANTHER" id="PTHR23501:SF195">
    <property type="entry name" value="PEP5"/>
    <property type="match status" value="1"/>
</dbReference>
<keyword evidence="9" id="KW-1185">Reference proteome</keyword>
<evidence type="ECO:0000256" key="1">
    <source>
        <dbReference type="ARBA" id="ARBA00004141"/>
    </source>
</evidence>
<keyword evidence="2" id="KW-0813">Transport</keyword>
<evidence type="ECO:0000313" key="9">
    <source>
        <dbReference type="Proteomes" id="UP001271007"/>
    </source>
</evidence>
<evidence type="ECO:0000313" key="8">
    <source>
        <dbReference type="EMBL" id="KAK3055792.1"/>
    </source>
</evidence>
<name>A0AAJ0GE59_9PEZI</name>
<dbReference type="EMBL" id="JAWDJX010000007">
    <property type="protein sequence ID" value="KAK3055792.1"/>
    <property type="molecule type" value="Genomic_DNA"/>
</dbReference>
<keyword evidence="3 6" id="KW-0812">Transmembrane</keyword>
<keyword evidence="5 6" id="KW-0472">Membrane</keyword>
<feature type="transmembrane region" description="Helical" evidence="6">
    <location>
        <begin position="158"/>
        <end position="180"/>
    </location>
</feature>
<protein>
    <recommendedName>
        <fullName evidence="7">Major facilitator superfamily (MFS) profile domain-containing protein</fullName>
    </recommendedName>
</protein>
<dbReference type="InterPro" id="IPR010573">
    <property type="entry name" value="MFS_Str1/Tri12-like"/>
</dbReference>
<dbReference type="Proteomes" id="UP001271007">
    <property type="component" value="Unassembled WGS sequence"/>
</dbReference>
<sequence>MGQTNVQATQEDARAAVAATVDAGENVGWNHFRTIALVTAVLSLYFCELLVIVGGGFLAPSIAAVIGGAELSAWPSLAIILFTVALGGPISQASDYWGRKWFLVIPNVGGIVGAIIAARATTMGMYICGFCVGGIAFGSQGLFLAIVSEVLPREYRSWSQAAANGVNALGSIFSLSAGGYLIQSGPEGFRTYFYICASIYAAATLLVILLYNPVPRELQVVLTQREKLRALDWTACALITSGTVLFCLGLSWAQRPYAWHNVHVLAPLVIGGALLIGLAVYSWKFKKDGLFHHALFQDRNYIISLLALFIEGLSYMAAGLYFPAALSVVRAGKMSAYRQALCYMVGFCSFGFFSFATGYYIYKAKTVRFTGILTFVAMLLFFMVMASVTATTPEANFWGYINFFGVGIGLAFVTFVTSAQFATPPELIAVATGLLISVRSLGGSIGVAIFGAISASGYSNSVFSKVSAAVEPVGLTESAVAQLISALTAGDENMLKSISGVTPDVIAAAGMAMTEARVVGFRGVFICGGVFSVIGIVAAAFLRNPSAEFNAKIDAPVMLPDNDHFESKGISELRIMSKDINEG</sequence>
<evidence type="ECO:0000256" key="4">
    <source>
        <dbReference type="ARBA" id="ARBA00022989"/>
    </source>
</evidence>
<feature type="transmembrane region" description="Helical" evidence="6">
    <location>
        <begin position="428"/>
        <end position="453"/>
    </location>
</feature>
<proteinExistence type="predicted"/>
<dbReference type="SUPFAM" id="SSF103473">
    <property type="entry name" value="MFS general substrate transporter"/>
    <property type="match status" value="1"/>
</dbReference>
<feature type="domain" description="Major facilitator superfamily (MFS) profile" evidence="7">
    <location>
        <begin position="34"/>
        <end position="547"/>
    </location>
</feature>
<dbReference type="PROSITE" id="PS50850">
    <property type="entry name" value="MFS"/>
    <property type="match status" value="1"/>
</dbReference>
<dbReference type="InterPro" id="IPR020846">
    <property type="entry name" value="MFS_dom"/>
</dbReference>
<reference evidence="8" key="1">
    <citation type="submission" date="2023-04" db="EMBL/GenBank/DDBJ databases">
        <title>Black Yeasts Isolated from many extreme environments.</title>
        <authorList>
            <person name="Coleine C."/>
            <person name="Stajich J.E."/>
            <person name="Selbmann L."/>
        </authorList>
    </citation>
    <scope>NUCLEOTIDE SEQUENCE</scope>
    <source>
        <strain evidence="8">CCFEE 5312</strain>
    </source>
</reference>
<dbReference type="Gene3D" id="1.20.1250.20">
    <property type="entry name" value="MFS general substrate transporter like domains"/>
    <property type="match status" value="1"/>
</dbReference>
<dbReference type="GO" id="GO:0022857">
    <property type="term" value="F:transmembrane transporter activity"/>
    <property type="evidence" value="ECO:0007669"/>
    <property type="project" value="InterPro"/>
</dbReference>
<dbReference type="InterPro" id="IPR036259">
    <property type="entry name" value="MFS_trans_sf"/>
</dbReference>
<feature type="transmembrane region" description="Helical" evidence="6">
    <location>
        <begin position="231"/>
        <end position="252"/>
    </location>
</feature>
<feature type="transmembrane region" description="Helical" evidence="6">
    <location>
        <begin position="124"/>
        <end position="146"/>
    </location>
</feature>
<evidence type="ECO:0000259" key="7">
    <source>
        <dbReference type="PROSITE" id="PS50850"/>
    </source>
</evidence>
<dbReference type="Pfam" id="PF06609">
    <property type="entry name" value="TRI12"/>
    <property type="match status" value="1"/>
</dbReference>
<accession>A0AAJ0GE59</accession>